<dbReference type="AlphaFoldDB" id="V4RDI7"/>
<dbReference type="EMBL" id="AWXZ01000039">
    <property type="protein sequence ID" value="ESR23424.1"/>
    <property type="molecule type" value="Genomic_DNA"/>
</dbReference>
<evidence type="ECO:0000313" key="2">
    <source>
        <dbReference type="Proteomes" id="UP000017819"/>
    </source>
</evidence>
<keyword evidence="2" id="KW-1185">Reference proteome</keyword>
<sequence length="120" mass="13664">MHSPISIGRVYEPSSPDDGLRVLVDRLWPRGLSKNEAAVDLWPKDITPSSELRKLYHSGSMSWDDFYKAYQRELNAADDALQAFEQTVSGRCLRLLTAAKNLERNHAVVLREVLLRRARG</sequence>
<dbReference type="STRING" id="631454.N177_3492"/>
<dbReference type="PANTHER" id="PTHR36849:SF1">
    <property type="entry name" value="CYTOPLASMIC PROTEIN"/>
    <property type="match status" value="1"/>
</dbReference>
<reference evidence="1 2" key="1">
    <citation type="journal article" date="2014" name="Genome Announc.">
        <title>Draft Genome Sequence of Lutibaculum baratangense Strain AMV1T, Isolated from a Mud Volcano in Andamans, India.</title>
        <authorList>
            <person name="Singh A."/>
            <person name="Sreenivas A."/>
            <person name="Sathyanarayana Reddy G."/>
            <person name="Pinnaka A.K."/>
            <person name="Shivaji S."/>
        </authorList>
    </citation>
    <scope>NUCLEOTIDE SEQUENCE [LARGE SCALE GENOMIC DNA]</scope>
    <source>
        <strain evidence="1 2">AMV1</strain>
    </source>
</reference>
<protein>
    <recommendedName>
        <fullName evidence="3">Uroporphyrin-III c-methyltransferase</fullName>
    </recommendedName>
</protein>
<organism evidence="1 2">
    <name type="scientific">Lutibaculum baratangense AMV1</name>
    <dbReference type="NCBI Taxonomy" id="631454"/>
    <lineage>
        <taxon>Bacteria</taxon>
        <taxon>Pseudomonadati</taxon>
        <taxon>Pseudomonadota</taxon>
        <taxon>Alphaproteobacteria</taxon>
        <taxon>Hyphomicrobiales</taxon>
        <taxon>Tepidamorphaceae</taxon>
        <taxon>Lutibaculum</taxon>
    </lineage>
</organism>
<dbReference type="Proteomes" id="UP000017819">
    <property type="component" value="Unassembled WGS sequence"/>
</dbReference>
<accession>V4RDI7</accession>
<proteinExistence type="predicted"/>
<dbReference type="PANTHER" id="PTHR36849">
    <property type="entry name" value="CYTOPLASMIC PROTEIN-RELATED"/>
    <property type="match status" value="1"/>
</dbReference>
<dbReference type="Pfam" id="PF22752">
    <property type="entry name" value="DUF488-N3i"/>
    <property type="match status" value="1"/>
</dbReference>
<name>V4RDI7_9HYPH</name>
<gene>
    <name evidence="1" type="ORF">N177_3492</name>
</gene>
<dbReference type="InterPro" id="IPR052552">
    <property type="entry name" value="YeaO-like"/>
</dbReference>
<dbReference type="RefSeq" id="WP_023433610.1">
    <property type="nucleotide sequence ID" value="NZ_AWXZ01000039.1"/>
</dbReference>
<evidence type="ECO:0000313" key="1">
    <source>
        <dbReference type="EMBL" id="ESR23424.1"/>
    </source>
</evidence>
<dbReference type="eggNOG" id="COG3189">
    <property type="taxonomic scope" value="Bacteria"/>
</dbReference>
<comment type="caution">
    <text evidence="1">The sequence shown here is derived from an EMBL/GenBank/DDBJ whole genome shotgun (WGS) entry which is preliminary data.</text>
</comment>
<evidence type="ECO:0008006" key="3">
    <source>
        <dbReference type="Google" id="ProtNLM"/>
    </source>
</evidence>